<feature type="active site" evidence="1">
    <location>
        <position position="130"/>
    </location>
</feature>
<sequence>MIVDGITAKGKPLYDHNMVKDHFEALRFIVEEAKKKREITPAFLQEISVHVMRTTGGIIYSSAGDYDSSKGDWRKSSVHVGDRYFVNYQKIEREVTRLCEILNQRIKQVQTPDSIYQLAFDAHFYLVSIHPFADGNGRISRLLMNYILSYHQLPLATIFKEDKLEYYQALEASCPQDDEEPDLCPIRDFMSAQQMKYLSMEIKKYKQAEKKGGMRFVF</sequence>
<evidence type="ECO:0000259" key="3">
    <source>
        <dbReference type="PROSITE" id="PS51459"/>
    </source>
</evidence>
<dbReference type="PANTHER" id="PTHR13504:SF38">
    <property type="entry name" value="FIDO DOMAIN-CONTAINING PROTEIN"/>
    <property type="match status" value="1"/>
</dbReference>
<accession>A0A0M4BTI4</accession>
<feature type="binding site" evidence="2">
    <location>
        <begin position="134"/>
        <end position="141"/>
    </location>
    <ligand>
        <name>ATP</name>
        <dbReference type="ChEBI" id="CHEBI:30616"/>
    </ligand>
</feature>
<dbReference type="SUPFAM" id="SSF140931">
    <property type="entry name" value="Fic-like"/>
    <property type="match status" value="1"/>
</dbReference>
<dbReference type="PROSITE" id="PS51459">
    <property type="entry name" value="FIDO"/>
    <property type="match status" value="1"/>
</dbReference>
<feature type="binding site" evidence="2">
    <location>
        <begin position="166"/>
        <end position="167"/>
    </location>
    <ligand>
        <name>ATP</name>
        <dbReference type="ChEBI" id="CHEBI:30616"/>
    </ligand>
</feature>
<dbReference type="InterPro" id="IPR003812">
    <property type="entry name" value="Fido"/>
</dbReference>
<proteinExistence type="predicted"/>
<dbReference type="AlphaFoldDB" id="A0A0M4BTI4"/>
<reference evidence="4" key="1">
    <citation type="journal article" date="2015" name="Proc. Natl. Acad. Sci. U.S.A.">
        <title>Functional metagenomic discovery of bacterial effectors in the human microbiome and isolation of commendamide, a GPCR G2A/132 agonist.</title>
        <authorList>
            <person name="Cohen L.J."/>
            <person name="Kang H.S."/>
            <person name="Chu J."/>
            <person name="Huang Y.H."/>
            <person name="Gordon E.A."/>
            <person name="Reddy B.V."/>
            <person name="Ternei M.A."/>
            <person name="Craig J.W."/>
            <person name="Brady S.F."/>
        </authorList>
    </citation>
    <scope>NUCLEOTIDE SEQUENCE</scope>
</reference>
<dbReference type="EMBL" id="KT336265">
    <property type="protein sequence ID" value="ALB76266.1"/>
    <property type="molecule type" value="Genomic_DNA"/>
</dbReference>
<protein>
    <submittedName>
        <fullName evidence="4">Fic/DOC family protein</fullName>
    </submittedName>
</protein>
<dbReference type="Gene3D" id="1.10.3290.10">
    <property type="entry name" value="Fido-like domain"/>
    <property type="match status" value="1"/>
</dbReference>
<dbReference type="Pfam" id="PF02661">
    <property type="entry name" value="Fic"/>
    <property type="match status" value="1"/>
</dbReference>
<keyword evidence="2" id="KW-0067">ATP-binding</keyword>
<organism evidence="4">
    <name type="scientific">uncultured bacterium 40k7</name>
    <dbReference type="NCBI Taxonomy" id="1701370"/>
    <lineage>
        <taxon>Bacteria</taxon>
        <taxon>environmental samples</taxon>
    </lineage>
</organism>
<evidence type="ECO:0000256" key="2">
    <source>
        <dbReference type="PIRSR" id="PIRSR640198-2"/>
    </source>
</evidence>
<dbReference type="GO" id="GO:0005524">
    <property type="term" value="F:ATP binding"/>
    <property type="evidence" value="ECO:0007669"/>
    <property type="project" value="UniProtKB-KW"/>
</dbReference>
<keyword evidence="2" id="KW-0547">Nucleotide-binding</keyword>
<dbReference type="InterPro" id="IPR040198">
    <property type="entry name" value="Fido_containing"/>
</dbReference>
<dbReference type="PANTHER" id="PTHR13504">
    <property type="entry name" value="FIDO DOMAIN-CONTAINING PROTEIN DDB_G0283145"/>
    <property type="match status" value="1"/>
</dbReference>
<evidence type="ECO:0000256" key="1">
    <source>
        <dbReference type="PIRSR" id="PIRSR640198-1"/>
    </source>
</evidence>
<feature type="domain" description="Fido" evidence="3">
    <location>
        <begin position="47"/>
        <end position="192"/>
    </location>
</feature>
<name>A0A0M4BTI4_9BACT</name>
<dbReference type="InterPro" id="IPR036597">
    <property type="entry name" value="Fido-like_dom_sf"/>
</dbReference>
<evidence type="ECO:0000313" key="4">
    <source>
        <dbReference type="EMBL" id="ALB76266.1"/>
    </source>
</evidence>